<evidence type="ECO:0000313" key="2">
    <source>
        <dbReference type="Proteomes" id="UP000787635"/>
    </source>
</evidence>
<evidence type="ECO:0000313" key="1">
    <source>
        <dbReference type="EMBL" id="NKC29836.1"/>
    </source>
</evidence>
<keyword evidence="2" id="KW-1185">Reference proteome</keyword>
<sequence>MASPCIDVCRYDETTGWCLGCGMLKPEKKRWKKDRAERPAIRAALPQRLQALASAGHATGEAAARTKRK</sequence>
<gene>
    <name evidence="1" type="ORF">HEQ75_03100</name>
</gene>
<accession>A0ABX1DYD5</accession>
<dbReference type="EMBL" id="JAAVNE010000003">
    <property type="protein sequence ID" value="NKC29836.1"/>
    <property type="molecule type" value="Genomic_DNA"/>
</dbReference>
<dbReference type="RefSeq" id="WP_168027465.1">
    <property type="nucleotide sequence ID" value="NZ_JAAVNE010000003.1"/>
</dbReference>
<name>A0ABX1DYD5_9PROT</name>
<organism evidence="1 2">
    <name type="scientific">Falsiroseomonas selenitidurans</name>
    <dbReference type="NCBI Taxonomy" id="2716335"/>
    <lineage>
        <taxon>Bacteria</taxon>
        <taxon>Pseudomonadati</taxon>
        <taxon>Pseudomonadota</taxon>
        <taxon>Alphaproteobacteria</taxon>
        <taxon>Acetobacterales</taxon>
        <taxon>Roseomonadaceae</taxon>
        <taxon>Falsiroseomonas</taxon>
    </lineage>
</organism>
<dbReference type="Proteomes" id="UP000787635">
    <property type="component" value="Unassembled WGS sequence"/>
</dbReference>
<dbReference type="InterPro" id="IPR010710">
    <property type="entry name" value="DUF1289"/>
</dbReference>
<reference evidence="1 2" key="1">
    <citation type="submission" date="2020-03" db="EMBL/GenBank/DDBJ databases">
        <title>Roseomonas selenitidurans sp. nov. isolated from urban soil.</title>
        <authorList>
            <person name="Liu H."/>
        </authorList>
    </citation>
    <scope>NUCLEOTIDE SEQUENCE [LARGE SCALE GENOMIC DNA]</scope>
    <source>
        <strain evidence="1 2">BU-1</strain>
    </source>
</reference>
<protein>
    <submittedName>
        <fullName evidence="1">DUF1289 domain-containing protein</fullName>
    </submittedName>
</protein>
<comment type="caution">
    <text evidence="1">The sequence shown here is derived from an EMBL/GenBank/DDBJ whole genome shotgun (WGS) entry which is preliminary data.</text>
</comment>
<dbReference type="Pfam" id="PF06945">
    <property type="entry name" value="DUF1289"/>
    <property type="match status" value="1"/>
</dbReference>
<proteinExistence type="predicted"/>